<dbReference type="AlphaFoldDB" id="A0A0N1H118"/>
<evidence type="ECO:0000256" key="3">
    <source>
        <dbReference type="ARBA" id="ARBA00023242"/>
    </source>
</evidence>
<dbReference type="PROSITE" id="PS50102">
    <property type="entry name" value="RRM"/>
    <property type="match status" value="1"/>
</dbReference>
<proteinExistence type="predicted"/>
<dbReference type="STRING" id="1664694.A0A0N1H118"/>
<feature type="region of interest" description="Disordered" evidence="5">
    <location>
        <begin position="440"/>
        <end position="481"/>
    </location>
</feature>
<feature type="compositionally biased region" description="Basic and acidic residues" evidence="5">
    <location>
        <begin position="449"/>
        <end position="467"/>
    </location>
</feature>
<dbReference type="RefSeq" id="XP_017994273.1">
    <property type="nucleotide sequence ID" value="XM_018149473.1"/>
</dbReference>
<comment type="caution">
    <text evidence="7">The sequence shown here is derived from an EMBL/GenBank/DDBJ whole genome shotgun (WGS) entry which is preliminary data.</text>
</comment>
<dbReference type="SUPFAM" id="SSF54928">
    <property type="entry name" value="RNA-binding domain, RBD"/>
    <property type="match status" value="1"/>
</dbReference>
<dbReference type="Pfam" id="PF00076">
    <property type="entry name" value="RRM_1"/>
    <property type="match status" value="1"/>
</dbReference>
<feature type="region of interest" description="Disordered" evidence="5">
    <location>
        <begin position="1"/>
        <end position="138"/>
    </location>
</feature>
<dbReference type="InterPro" id="IPR035979">
    <property type="entry name" value="RBD_domain_sf"/>
</dbReference>
<dbReference type="PANTHER" id="PTHR46754">
    <property type="entry name" value="MKI67 FHA DOMAIN-INTERACTING NUCLEOLAR PHOSPHOPROTEIN"/>
    <property type="match status" value="1"/>
</dbReference>
<dbReference type="CDD" id="cd12307">
    <property type="entry name" value="RRM_NIFK_like"/>
    <property type="match status" value="1"/>
</dbReference>
<keyword evidence="8" id="KW-1185">Reference proteome</keyword>
<dbReference type="Gene3D" id="3.30.70.330">
    <property type="match status" value="1"/>
</dbReference>
<keyword evidence="3" id="KW-0539">Nucleus</keyword>
<accession>A0A0N1H118</accession>
<evidence type="ECO:0000259" key="6">
    <source>
        <dbReference type="PROSITE" id="PS50102"/>
    </source>
</evidence>
<evidence type="ECO:0000256" key="4">
    <source>
        <dbReference type="PROSITE-ProRule" id="PRU00176"/>
    </source>
</evidence>
<dbReference type="GO" id="GO:0005730">
    <property type="term" value="C:nucleolus"/>
    <property type="evidence" value="ECO:0007669"/>
    <property type="project" value="UniProtKB-SubCell"/>
</dbReference>
<dbReference type="InterPro" id="IPR000504">
    <property type="entry name" value="RRM_dom"/>
</dbReference>
<evidence type="ECO:0000313" key="7">
    <source>
        <dbReference type="EMBL" id="KPI34310.1"/>
    </source>
</evidence>
<dbReference type="SMART" id="SM00360">
    <property type="entry name" value="RRM"/>
    <property type="match status" value="1"/>
</dbReference>
<feature type="domain" description="RRM" evidence="6">
    <location>
        <begin position="230"/>
        <end position="308"/>
    </location>
</feature>
<name>A0A0N1H118_9EURO</name>
<evidence type="ECO:0000313" key="8">
    <source>
        <dbReference type="Proteomes" id="UP000038010"/>
    </source>
</evidence>
<gene>
    <name evidence="7" type="ORF">AB675_8979</name>
</gene>
<dbReference type="OrthoDB" id="21467at2759"/>
<evidence type="ECO:0000256" key="5">
    <source>
        <dbReference type="SAM" id="MobiDB-lite"/>
    </source>
</evidence>
<reference evidence="7 8" key="1">
    <citation type="submission" date="2015-06" db="EMBL/GenBank/DDBJ databases">
        <title>Draft genome of the ant-associated black yeast Phialophora attae CBS 131958.</title>
        <authorList>
            <person name="Moreno L.F."/>
            <person name="Stielow B.J."/>
            <person name="de Hoog S."/>
            <person name="Vicente V.A."/>
            <person name="Weiss V.A."/>
            <person name="de Vries M."/>
            <person name="Cruz L.M."/>
            <person name="Souza E.M."/>
        </authorList>
    </citation>
    <scope>NUCLEOTIDE SEQUENCE [LARGE SCALE GENOMIC DNA]</scope>
    <source>
        <strain evidence="7 8">CBS 131958</strain>
    </source>
</reference>
<dbReference type="GeneID" id="28741353"/>
<dbReference type="VEuPathDB" id="FungiDB:AB675_8979"/>
<comment type="subcellular location">
    <subcellularLocation>
        <location evidence="1">Nucleus</location>
        <location evidence="1">Nucleolus</location>
    </subcellularLocation>
</comment>
<dbReference type="Proteomes" id="UP000038010">
    <property type="component" value="Unassembled WGS sequence"/>
</dbReference>
<feature type="compositionally biased region" description="Polar residues" evidence="5">
    <location>
        <begin position="92"/>
        <end position="104"/>
    </location>
</feature>
<dbReference type="EMBL" id="LFJN01000068">
    <property type="protein sequence ID" value="KPI34310.1"/>
    <property type="molecule type" value="Genomic_DNA"/>
</dbReference>
<protein>
    <submittedName>
        <fullName evidence="7">Putative RNA-binding protein</fullName>
    </submittedName>
</protein>
<sequence>MGEKKRKSLDALAEAPSKKSKKGDATDVPTQKKSKKIETTDIVVPTAAAVSKQKRKRAADFLDDDEDAGGVDVPAAQSESTKPSKKSKKKQNGSNAAETLTADGSNGVVEHAGDEHVETITKAPKKTKSMQQEAQDTVDKEIEDEFAAFSEDDNQSTKIIVDPVGSNSDDDEGTNIDTTAALLTGLDSDSDDDAADTGDLTRTPALPDYKKTTKKLRQAKEQKSGEDTPGTIYVGRIPHGFYEPQMRAFFTQFGDITRLRLARNKHTAASKHFAFIEFASSEVAKIAAAAMDNYLMFGHILKCKYVEAEALHPDTFKGANRKYRKIPHVKLEGKRLAEAKSVEAWSRKNEKEKHKRQKKAKLLKEKMGYDAPSGRLVDPADVVAAAASKQAQIEEKPVEERKEIADVAATNGIANGTSKEKKAKKDKKAVKDQTYIADAVVANGSAQEKQTKKAETEVKETKSEPKDKKKAKKVKSAAVVA</sequence>
<dbReference type="InterPro" id="IPR012677">
    <property type="entry name" value="Nucleotide-bd_a/b_plait_sf"/>
</dbReference>
<evidence type="ECO:0000256" key="1">
    <source>
        <dbReference type="ARBA" id="ARBA00004604"/>
    </source>
</evidence>
<organism evidence="7 8">
    <name type="scientific">Cyphellophora attinorum</name>
    <dbReference type="NCBI Taxonomy" id="1664694"/>
    <lineage>
        <taxon>Eukaryota</taxon>
        <taxon>Fungi</taxon>
        <taxon>Dikarya</taxon>
        <taxon>Ascomycota</taxon>
        <taxon>Pezizomycotina</taxon>
        <taxon>Eurotiomycetes</taxon>
        <taxon>Chaetothyriomycetidae</taxon>
        <taxon>Chaetothyriales</taxon>
        <taxon>Cyphellophoraceae</taxon>
        <taxon>Cyphellophora</taxon>
    </lineage>
</organism>
<feature type="region of interest" description="Disordered" evidence="5">
    <location>
        <begin position="185"/>
        <end position="230"/>
    </location>
</feature>
<evidence type="ECO:0000256" key="2">
    <source>
        <dbReference type="ARBA" id="ARBA00022884"/>
    </source>
</evidence>
<dbReference type="GO" id="GO:0003723">
    <property type="term" value="F:RNA binding"/>
    <property type="evidence" value="ECO:0007669"/>
    <property type="project" value="UniProtKB-UniRule"/>
</dbReference>
<keyword evidence="2 4" id="KW-0694">RNA-binding</keyword>